<dbReference type="Proteomes" id="UP000681720">
    <property type="component" value="Unassembled WGS sequence"/>
</dbReference>
<feature type="non-terminal residue" evidence="1">
    <location>
        <position position="1"/>
    </location>
</feature>
<gene>
    <name evidence="1" type="ORF">GIL414_LOCUS61408</name>
</gene>
<accession>A0A8S3EQY4</accession>
<evidence type="ECO:0000313" key="2">
    <source>
        <dbReference type="Proteomes" id="UP000681720"/>
    </source>
</evidence>
<protein>
    <submittedName>
        <fullName evidence="1">Uncharacterized protein</fullName>
    </submittedName>
</protein>
<name>A0A8S3EQY4_9BILA</name>
<dbReference type="AlphaFoldDB" id="A0A8S3EQY4"/>
<evidence type="ECO:0000313" key="1">
    <source>
        <dbReference type="EMBL" id="CAF5075723.1"/>
    </source>
</evidence>
<organism evidence="1 2">
    <name type="scientific">Rotaria magnacalcarata</name>
    <dbReference type="NCBI Taxonomy" id="392030"/>
    <lineage>
        <taxon>Eukaryota</taxon>
        <taxon>Metazoa</taxon>
        <taxon>Spiralia</taxon>
        <taxon>Gnathifera</taxon>
        <taxon>Rotifera</taxon>
        <taxon>Eurotatoria</taxon>
        <taxon>Bdelloidea</taxon>
        <taxon>Philodinida</taxon>
        <taxon>Philodinidae</taxon>
        <taxon>Rotaria</taxon>
    </lineage>
</organism>
<proteinExistence type="predicted"/>
<reference evidence="1" key="1">
    <citation type="submission" date="2021-02" db="EMBL/GenBank/DDBJ databases">
        <authorList>
            <person name="Nowell W R."/>
        </authorList>
    </citation>
    <scope>NUCLEOTIDE SEQUENCE</scope>
</reference>
<comment type="caution">
    <text evidence="1">The sequence shown here is derived from an EMBL/GenBank/DDBJ whole genome shotgun (WGS) entry which is preliminary data.</text>
</comment>
<feature type="non-terminal residue" evidence="1">
    <location>
        <position position="79"/>
    </location>
</feature>
<dbReference type="EMBL" id="CAJOBJ010241187">
    <property type="protein sequence ID" value="CAF5075723.1"/>
    <property type="molecule type" value="Genomic_DNA"/>
</dbReference>
<sequence>MVISASIDYFRSKYRETIEEKHEKELLVQQRITDKQQRSQSDLLFEKMNTTCTGVIKFEQLTNILKQYKEGAALETIEL</sequence>